<dbReference type="AlphaFoldDB" id="A0AA92XA81"/>
<dbReference type="Proteomes" id="UP000284338">
    <property type="component" value="Unassembled WGS sequence"/>
</dbReference>
<name>A0AA92XA81_9GAMM</name>
<keyword evidence="2" id="KW-1185">Reference proteome</keyword>
<evidence type="ECO:0000313" key="1">
    <source>
        <dbReference type="EMBL" id="RJF58035.1"/>
    </source>
</evidence>
<proteinExistence type="predicted"/>
<accession>A0AA92XA81</accession>
<evidence type="ECO:0000313" key="2">
    <source>
        <dbReference type="Proteomes" id="UP000284338"/>
    </source>
</evidence>
<comment type="caution">
    <text evidence="1">The sequence shown here is derived from an EMBL/GenBank/DDBJ whole genome shotgun (WGS) entry which is preliminary data.</text>
</comment>
<reference evidence="1 2" key="1">
    <citation type="submission" date="2018-09" db="EMBL/GenBank/DDBJ databases">
        <title>Draft genome of a novel serratia sp. strain with antifungal activity.</title>
        <authorList>
            <person name="Dichmann S.I."/>
            <person name="Park B.P."/>
            <person name="Pathiraja D."/>
            <person name="Choi I.-G."/>
            <person name="Stougaard P."/>
            <person name="Hennessy R.C."/>
        </authorList>
    </citation>
    <scope>NUCLEOTIDE SEQUENCE [LARGE SCALE GENOMIC DNA]</scope>
    <source>
        <strain evidence="1 2">S40</strain>
    </source>
</reference>
<gene>
    <name evidence="1" type="ORF">D4100_04515</name>
</gene>
<organism evidence="1 2">
    <name type="scientific">Serratia inhibens</name>
    <dbReference type="NCBI Taxonomy" id="2338073"/>
    <lineage>
        <taxon>Bacteria</taxon>
        <taxon>Pseudomonadati</taxon>
        <taxon>Pseudomonadota</taxon>
        <taxon>Gammaproteobacteria</taxon>
        <taxon>Enterobacterales</taxon>
        <taxon>Yersiniaceae</taxon>
        <taxon>Serratia</taxon>
    </lineage>
</organism>
<dbReference type="RefSeq" id="WP_006316739.1">
    <property type="nucleotide sequence ID" value="NZ_QYYG01000001.1"/>
</dbReference>
<dbReference type="EMBL" id="QYYG01000001">
    <property type="protein sequence ID" value="RJF58035.1"/>
    <property type="molecule type" value="Genomic_DNA"/>
</dbReference>
<sequence>MSDKEELEQLISRKAEKSGFRKIDSLTLSALMDQAEAKQPGIKSDTTFVPDNASVDVWQSSYALIFLQHISENTVEAFTSQMLEAERRLDLLLVGLEVPGRIYDGYLILALTAPCEELRQKVTHVEQNTRLVRKNVVWSKDGEWCRTERISALGLDAEAESEIAAYPPGLDPEGIKLIEALETLAGTALARQHATEWDD</sequence>
<protein>
    <submittedName>
        <fullName evidence="1">Uncharacterized protein</fullName>
    </submittedName>
</protein>